<dbReference type="RefSeq" id="WP_094783863.1">
    <property type="nucleotide sequence ID" value="NZ_BEDT01000001.1"/>
</dbReference>
<organism evidence="1 2">
    <name type="scientific">Pseudolactococcus reticulitermitis</name>
    <dbReference type="NCBI Taxonomy" id="2025039"/>
    <lineage>
        <taxon>Bacteria</taxon>
        <taxon>Bacillati</taxon>
        <taxon>Bacillota</taxon>
        <taxon>Bacilli</taxon>
        <taxon>Lactobacillales</taxon>
        <taxon>Streptococcaceae</taxon>
        <taxon>Pseudolactococcus</taxon>
    </lineage>
</organism>
<sequence length="92" mass="10305">MKTNFAKYLDDNNLEIFDVAKMLRDSNWNQNAKHPKTREAFVRLLAIVPSCGWGTLKGKGGKRFPGVYDLYDGAISAWRVAQIIGCKVGDIT</sequence>
<reference evidence="2" key="1">
    <citation type="submission" date="2017-08" db="EMBL/GenBank/DDBJ databases">
        <title>Draft genome sequence of Lactococcus sp. strain Rs-Y01, isolated from the gut of the lower termite Reticulitermes speratus.</title>
        <authorList>
            <person name="Ohkuma M."/>
            <person name="Yuki M."/>
        </authorList>
    </citation>
    <scope>NUCLEOTIDE SEQUENCE [LARGE SCALE GENOMIC DNA]</scope>
    <source>
        <strain evidence="2">Rs-Y01</strain>
    </source>
</reference>
<dbReference type="Proteomes" id="UP000218689">
    <property type="component" value="Unassembled WGS sequence"/>
</dbReference>
<evidence type="ECO:0000313" key="1">
    <source>
        <dbReference type="EMBL" id="GAX46794.1"/>
    </source>
</evidence>
<protein>
    <submittedName>
        <fullName evidence="1">Uncharacterized protein</fullName>
    </submittedName>
</protein>
<comment type="caution">
    <text evidence="1">The sequence shown here is derived from an EMBL/GenBank/DDBJ whole genome shotgun (WGS) entry which is preliminary data.</text>
</comment>
<dbReference type="EMBL" id="BEDT01000001">
    <property type="protein sequence ID" value="GAX46794.1"/>
    <property type="molecule type" value="Genomic_DNA"/>
</dbReference>
<gene>
    <name evidence="1" type="ORF">RsY01_374</name>
</gene>
<evidence type="ECO:0000313" key="2">
    <source>
        <dbReference type="Proteomes" id="UP000218689"/>
    </source>
</evidence>
<accession>A0A224X9D0</accession>
<dbReference type="AlphaFoldDB" id="A0A224X9D0"/>
<proteinExistence type="predicted"/>
<keyword evidence="2" id="KW-1185">Reference proteome</keyword>
<name>A0A224X9D0_9LACT</name>